<dbReference type="AlphaFoldDB" id="A0A2W5L365"/>
<proteinExistence type="predicted"/>
<evidence type="ECO:0000313" key="2">
    <source>
        <dbReference type="Proteomes" id="UP000248597"/>
    </source>
</evidence>
<accession>A0A2W5L365</accession>
<dbReference type="EMBL" id="QFPJ01000012">
    <property type="protein sequence ID" value="PZQ22789.1"/>
    <property type="molecule type" value="Genomic_DNA"/>
</dbReference>
<gene>
    <name evidence="1" type="ORF">DI569_06975</name>
</gene>
<protein>
    <submittedName>
        <fullName evidence="1">Uncharacterized protein</fullName>
    </submittedName>
</protein>
<dbReference type="Proteomes" id="UP000248597">
    <property type="component" value="Unassembled WGS sequence"/>
</dbReference>
<reference evidence="1 2" key="1">
    <citation type="submission" date="2017-08" db="EMBL/GenBank/DDBJ databases">
        <title>Infants hospitalized years apart are colonized by the same room-sourced microbial strains.</title>
        <authorList>
            <person name="Brooks B."/>
            <person name="Olm M.R."/>
            <person name="Firek B.A."/>
            <person name="Baker R."/>
            <person name="Thomas B.C."/>
            <person name="Morowitz M.J."/>
            <person name="Banfield J.F."/>
        </authorList>
    </citation>
    <scope>NUCLEOTIDE SEQUENCE [LARGE SCALE GENOMIC DNA]</scope>
    <source>
        <strain evidence="1">S2_005_003_R2_47</strain>
    </source>
</reference>
<comment type="caution">
    <text evidence="1">The sequence shown here is derived from an EMBL/GenBank/DDBJ whole genome shotgun (WGS) entry which is preliminary data.</text>
</comment>
<name>A0A2W5L365_SPHMC</name>
<evidence type="ECO:0000313" key="1">
    <source>
        <dbReference type="EMBL" id="PZQ22789.1"/>
    </source>
</evidence>
<organism evidence="1 2">
    <name type="scientific">Sphingopyxis macrogoltabida</name>
    <name type="common">Sphingomonas macrogoltabidus</name>
    <dbReference type="NCBI Taxonomy" id="33050"/>
    <lineage>
        <taxon>Bacteria</taxon>
        <taxon>Pseudomonadati</taxon>
        <taxon>Pseudomonadota</taxon>
        <taxon>Alphaproteobacteria</taxon>
        <taxon>Sphingomonadales</taxon>
        <taxon>Sphingomonadaceae</taxon>
        <taxon>Sphingopyxis</taxon>
    </lineage>
</organism>
<sequence length="123" mass="13600">MGGRGIVCVTTCVCGAAWRMTRFVVTTRRTRFTGFFAAWRLRTTFFGLQGAQGFAVWARAAGTSEICIAPPPMIAPPQVQAQSFARAIRTDMVFLSLFPLFGGKAPHPDARLHHRYRLKAKAL</sequence>